<name>A0A127PFX3_9BURK</name>
<dbReference type="Proteomes" id="UP000072421">
    <property type="component" value="Chromosome"/>
</dbReference>
<dbReference type="PATRIC" id="fig|158899.10.peg.4044"/>
<dbReference type="AlphaFoldDB" id="A0A127PFX3"/>
<dbReference type="EMBL" id="CP013232">
    <property type="protein sequence ID" value="AMO96688.1"/>
    <property type="molecule type" value="Genomic_DNA"/>
</dbReference>
<evidence type="ECO:0000313" key="1">
    <source>
        <dbReference type="EMBL" id="AMO96688.1"/>
    </source>
</evidence>
<protein>
    <submittedName>
        <fullName evidence="1">Uncharacterized protein</fullName>
    </submittedName>
</protein>
<organism evidence="1">
    <name type="scientific">Collimonas fungivorans</name>
    <dbReference type="NCBI Taxonomy" id="158899"/>
    <lineage>
        <taxon>Bacteria</taxon>
        <taxon>Pseudomonadati</taxon>
        <taxon>Pseudomonadota</taxon>
        <taxon>Betaproteobacteria</taxon>
        <taxon>Burkholderiales</taxon>
        <taxon>Oxalobacteraceae</taxon>
        <taxon>Collimonas</taxon>
    </lineage>
</organism>
<proteinExistence type="predicted"/>
<gene>
    <name evidence="1" type="ORF">CFter6_4079</name>
</gene>
<accession>A0A127PFX3</accession>
<sequence length="39" mass="4324">MRCGFIALVAGQSNFTRFSSAGELHCPAFVYTAQSDRRK</sequence>
<evidence type="ECO:0000313" key="2">
    <source>
        <dbReference type="Proteomes" id="UP000072421"/>
    </source>
</evidence>
<reference evidence="1 2" key="1">
    <citation type="submission" date="2015-11" db="EMBL/GenBank/DDBJ databases">
        <title>Exploring the genomic traits of fungus-feeding bacterial genus Collimonas.</title>
        <authorList>
            <person name="Song C."/>
            <person name="Schmidt R."/>
            <person name="de Jager V."/>
            <person name="Krzyzanowska D."/>
            <person name="Jongedijk E."/>
            <person name="Cankar K."/>
            <person name="Beekwilder J."/>
            <person name="van Veen A."/>
            <person name="de Boer W."/>
            <person name="van Veen J.A."/>
            <person name="Garbeva P."/>
        </authorList>
    </citation>
    <scope>NUCLEOTIDE SEQUENCE [LARGE SCALE GENOMIC DNA]</scope>
    <source>
        <strain evidence="1 2">Ter6</strain>
    </source>
</reference>